<sequence>MFKSLLDFSLKGNEFGHFMREGGLNLTRRKVRMIELRLQIFRYSSESLVPLYFLLDLCSLKK</sequence>
<protein>
    <submittedName>
        <fullName evidence="1">Uncharacterized protein</fullName>
    </submittedName>
</protein>
<evidence type="ECO:0000313" key="1">
    <source>
        <dbReference type="EMBL" id="JAH19072.1"/>
    </source>
</evidence>
<proteinExistence type="predicted"/>
<reference evidence="1" key="1">
    <citation type="submission" date="2014-11" db="EMBL/GenBank/DDBJ databases">
        <authorList>
            <person name="Amaro Gonzalez C."/>
        </authorList>
    </citation>
    <scope>NUCLEOTIDE SEQUENCE</scope>
</reference>
<dbReference type="EMBL" id="GBXM01089505">
    <property type="protein sequence ID" value="JAH19072.1"/>
    <property type="molecule type" value="Transcribed_RNA"/>
</dbReference>
<name>A0A0E9QRK8_ANGAN</name>
<reference evidence="1" key="2">
    <citation type="journal article" date="2015" name="Fish Shellfish Immunol.">
        <title>Early steps in the European eel (Anguilla anguilla)-Vibrio vulnificus interaction in the gills: Role of the RtxA13 toxin.</title>
        <authorList>
            <person name="Callol A."/>
            <person name="Pajuelo D."/>
            <person name="Ebbesson L."/>
            <person name="Teles M."/>
            <person name="MacKenzie S."/>
            <person name="Amaro C."/>
        </authorList>
    </citation>
    <scope>NUCLEOTIDE SEQUENCE</scope>
</reference>
<dbReference type="AlphaFoldDB" id="A0A0E9QRK8"/>
<organism evidence="1">
    <name type="scientific">Anguilla anguilla</name>
    <name type="common">European freshwater eel</name>
    <name type="synonym">Muraena anguilla</name>
    <dbReference type="NCBI Taxonomy" id="7936"/>
    <lineage>
        <taxon>Eukaryota</taxon>
        <taxon>Metazoa</taxon>
        <taxon>Chordata</taxon>
        <taxon>Craniata</taxon>
        <taxon>Vertebrata</taxon>
        <taxon>Euteleostomi</taxon>
        <taxon>Actinopterygii</taxon>
        <taxon>Neopterygii</taxon>
        <taxon>Teleostei</taxon>
        <taxon>Anguilliformes</taxon>
        <taxon>Anguillidae</taxon>
        <taxon>Anguilla</taxon>
    </lineage>
</organism>
<accession>A0A0E9QRK8</accession>